<dbReference type="GO" id="GO:0008168">
    <property type="term" value="F:methyltransferase activity"/>
    <property type="evidence" value="ECO:0007669"/>
    <property type="project" value="UniProtKB-KW"/>
</dbReference>
<protein>
    <submittedName>
        <fullName evidence="2">Methyltransferase domain-containing protein</fullName>
    </submittedName>
</protein>
<accession>A0A1G9FEZ6</accession>
<dbReference type="RefSeq" id="WP_092986301.1">
    <property type="nucleotide sequence ID" value="NZ_FNFY01000012.1"/>
</dbReference>
<organism evidence="2 3">
    <name type="scientific">Lacicoccus qingdaonensis</name>
    <dbReference type="NCBI Taxonomy" id="576118"/>
    <lineage>
        <taxon>Bacteria</taxon>
        <taxon>Bacillati</taxon>
        <taxon>Bacillota</taxon>
        <taxon>Bacilli</taxon>
        <taxon>Bacillales</taxon>
        <taxon>Salinicoccaceae</taxon>
        <taxon>Lacicoccus</taxon>
    </lineage>
</organism>
<gene>
    <name evidence="2" type="ORF">SAMN05216216_1127</name>
</gene>
<keyword evidence="2" id="KW-0489">Methyltransferase</keyword>
<sequence>MKSKWADEFYKMQYGNMSAVDASYYEVQADEIMEQIGKPVDSLLELGAWDGSLAKAMSKKVSHMTTVELVKEMAEAVKENNPGNIEVIHGSFYDVQITDTFDAVIYIEGFGVGTDADQLELLRKIGQWLDNEGCALIDNYQPEHWKKADDIEMRPDPSNNPDVIRRYSYNFEENIIMDTWWKKGHEKLAQTQYLKCYTPEEIDKMCRQAGLRVTVYFPGGAMDYENMRYFEHASLKECMSYRIKIMNL</sequence>
<reference evidence="3" key="1">
    <citation type="submission" date="2016-10" db="EMBL/GenBank/DDBJ databases">
        <authorList>
            <person name="Varghese N."/>
            <person name="Submissions S."/>
        </authorList>
    </citation>
    <scope>NUCLEOTIDE SEQUENCE [LARGE SCALE GENOMIC DNA]</scope>
    <source>
        <strain evidence="3">CGMCC 1.8895</strain>
    </source>
</reference>
<dbReference type="EMBL" id="FNFY01000012">
    <property type="protein sequence ID" value="SDK86907.1"/>
    <property type="molecule type" value="Genomic_DNA"/>
</dbReference>
<dbReference type="InterPro" id="IPR029063">
    <property type="entry name" value="SAM-dependent_MTases_sf"/>
</dbReference>
<keyword evidence="2" id="KW-0808">Transferase</keyword>
<dbReference type="STRING" id="576118.SAMN05216216_1127"/>
<feature type="domain" description="Methyltransferase" evidence="1">
    <location>
        <begin position="44"/>
        <end position="133"/>
    </location>
</feature>
<dbReference type="SUPFAM" id="SSF53335">
    <property type="entry name" value="S-adenosyl-L-methionine-dependent methyltransferases"/>
    <property type="match status" value="1"/>
</dbReference>
<keyword evidence="3" id="KW-1185">Reference proteome</keyword>
<dbReference type="GO" id="GO:0032259">
    <property type="term" value="P:methylation"/>
    <property type="evidence" value="ECO:0007669"/>
    <property type="project" value="UniProtKB-KW"/>
</dbReference>
<evidence type="ECO:0000313" key="3">
    <source>
        <dbReference type="Proteomes" id="UP000199008"/>
    </source>
</evidence>
<dbReference type="OrthoDB" id="1490595at2"/>
<dbReference type="AlphaFoldDB" id="A0A1G9FEZ6"/>
<dbReference type="Pfam" id="PF13649">
    <property type="entry name" value="Methyltransf_25"/>
    <property type="match status" value="1"/>
</dbReference>
<dbReference type="InterPro" id="IPR041698">
    <property type="entry name" value="Methyltransf_25"/>
</dbReference>
<proteinExistence type="predicted"/>
<evidence type="ECO:0000313" key="2">
    <source>
        <dbReference type="EMBL" id="SDK86907.1"/>
    </source>
</evidence>
<dbReference type="Proteomes" id="UP000199008">
    <property type="component" value="Unassembled WGS sequence"/>
</dbReference>
<dbReference type="Gene3D" id="3.40.50.150">
    <property type="entry name" value="Vaccinia Virus protein VP39"/>
    <property type="match status" value="1"/>
</dbReference>
<name>A0A1G9FEZ6_9BACL</name>
<dbReference type="CDD" id="cd02440">
    <property type="entry name" value="AdoMet_MTases"/>
    <property type="match status" value="1"/>
</dbReference>
<evidence type="ECO:0000259" key="1">
    <source>
        <dbReference type="Pfam" id="PF13649"/>
    </source>
</evidence>